<feature type="transmembrane region" description="Helical" evidence="2">
    <location>
        <begin position="144"/>
        <end position="162"/>
    </location>
</feature>
<dbReference type="InterPro" id="IPR009057">
    <property type="entry name" value="Homeodomain-like_sf"/>
</dbReference>
<evidence type="ECO:0000313" key="4">
    <source>
        <dbReference type="EMBL" id="ADB48850.1"/>
    </source>
</evidence>
<sequence>MTRLARNRDTHLTPEEIAAEALRQFDAGATAPSIRQLATALGVAPSAIYHHYPSRAAIYQAGVDLVWAEATGDVVELIGDPFTADPAEVLIAAAVASRRTFMRHYRIAPYASATPAGSGMMANVLALVASLLERLGLEGEEAASAFHTYALFTFGTIVFAATRQIAHDELGGGDGSFRSAPGEREARFSQERTRDAIDGVIDLSAIDPVRDEELFTAGLRRLIATFGAAGR</sequence>
<gene>
    <name evidence="4" type="ordered locus">Cwoe_0414</name>
</gene>
<evidence type="ECO:0000259" key="3">
    <source>
        <dbReference type="Pfam" id="PF00440"/>
    </source>
</evidence>
<name>D3F779_CONWI</name>
<dbReference type="AlphaFoldDB" id="D3F779"/>
<dbReference type="SUPFAM" id="SSF48498">
    <property type="entry name" value="Tetracyclin repressor-like, C-terminal domain"/>
    <property type="match status" value="1"/>
</dbReference>
<dbReference type="STRING" id="469383.Cwoe_0414"/>
<dbReference type="Proteomes" id="UP000008229">
    <property type="component" value="Chromosome"/>
</dbReference>
<dbReference type="RefSeq" id="WP_012931903.1">
    <property type="nucleotide sequence ID" value="NC_013739.1"/>
</dbReference>
<protein>
    <submittedName>
        <fullName evidence="4">Regulatory protein TetR</fullName>
    </submittedName>
</protein>
<evidence type="ECO:0000256" key="1">
    <source>
        <dbReference type="ARBA" id="ARBA00023125"/>
    </source>
</evidence>
<dbReference type="Gene3D" id="1.10.357.10">
    <property type="entry name" value="Tetracycline Repressor, domain 2"/>
    <property type="match status" value="1"/>
</dbReference>
<dbReference type="KEGG" id="cwo:Cwoe_0414"/>
<keyword evidence="2" id="KW-0472">Membrane</keyword>
<dbReference type="Pfam" id="PF00440">
    <property type="entry name" value="TetR_N"/>
    <property type="match status" value="1"/>
</dbReference>
<feature type="transmembrane region" description="Helical" evidence="2">
    <location>
        <begin position="107"/>
        <end position="132"/>
    </location>
</feature>
<proteinExistence type="predicted"/>
<dbReference type="HOGENOM" id="CLU_1198136_0_0_11"/>
<reference evidence="4 5" key="1">
    <citation type="journal article" date="2010" name="Stand. Genomic Sci.">
        <title>Complete genome sequence of Conexibacter woesei type strain (ID131577).</title>
        <authorList>
            <person name="Pukall R."/>
            <person name="Lapidus A."/>
            <person name="Glavina Del Rio T."/>
            <person name="Copeland A."/>
            <person name="Tice H."/>
            <person name="Cheng J.-F."/>
            <person name="Lucas S."/>
            <person name="Chen F."/>
            <person name="Nolan M."/>
            <person name="Bruce D."/>
            <person name="Goodwin L."/>
            <person name="Pitluck S."/>
            <person name="Mavromatis K."/>
            <person name="Ivanova N."/>
            <person name="Ovchinnikova G."/>
            <person name="Pati A."/>
            <person name="Chen A."/>
            <person name="Palaniappan K."/>
            <person name="Land M."/>
            <person name="Hauser L."/>
            <person name="Chang Y.-J."/>
            <person name="Jeffries C.D."/>
            <person name="Chain P."/>
            <person name="Meincke L."/>
            <person name="Sims D."/>
            <person name="Brettin T."/>
            <person name="Detter J.C."/>
            <person name="Rohde M."/>
            <person name="Goeker M."/>
            <person name="Bristow J."/>
            <person name="Eisen J.A."/>
            <person name="Markowitz V."/>
            <person name="Kyrpides N.C."/>
            <person name="Klenk H.-P."/>
            <person name="Hugenholtz P."/>
        </authorList>
    </citation>
    <scope>NUCLEOTIDE SEQUENCE [LARGE SCALE GENOMIC DNA]</scope>
    <source>
        <strain evidence="5">DSM 14684 / CIP 108061 / JCM 11494 / NBRC 100937 / ID131577</strain>
    </source>
</reference>
<keyword evidence="2" id="KW-1133">Transmembrane helix</keyword>
<keyword evidence="1" id="KW-0238">DNA-binding</keyword>
<evidence type="ECO:0000256" key="2">
    <source>
        <dbReference type="SAM" id="Phobius"/>
    </source>
</evidence>
<dbReference type="InterPro" id="IPR001647">
    <property type="entry name" value="HTH_TetR"/>
</dbReference>
<feature type="domain" description="HTH tetR-type" evidence="3">
    <location>
        <begin position="20"/>
        <end position="61"/>
    </location>
</feature>
<dbReference type="GO" id="GO:0003677">
    <property type="term" value="F:DNA binding"/>
    <property type="evidence" value="ECO:0007669"/>
    <property type="project" value="UniProtKB-KW"/>
</dbReference>
<dbReference type="InterPro" id="IPR036271">
    <property type="entry name" value="Tet_transcr_reg_TetR-rel_C_sf"/>
</dbReference>
<dbReference type="eggNOG" id="COG1309">
    <property type="taxonomic scope" value="Bacteria"/>
</dbReference>
<dbReference type="SUPFAM" id="SSF46689">
    <property type="entry name" value="Homeodomain-like"/>
    <property type="match status" value="1"/>
</dbReference>
<accession>D3F779</accession>
<organism evidence="4 5">
    <name type="scientific">Conexibacter woesei (strain DSM 14684 / CCUG 47730 / CIP 108061 / JCM 11494 / NBRC 100937 / ID131577)</name>
    <dbReference type="NCBI Taxonomy" id="469383"/>
    <lineage>
        <taxon>Bacteria</taxon>
        <taxon>Bacillati</taxon>
        <taxon>Actinomycetota</taxon>
        <taxon>Thermoleophilia</taxon>
        <taxon>Solirubrobacterales</taxon>
        <taxon>Conexibacteraceae</taxon>
        <taxon>Conexibacter</taxon>
    </lineage>
</organism>
<keyword evidence="2" id="KW-0812">Transmembrane</keyword>
<keyword evidence="5" id="KW-1185">Reference proteome</keyword>
<dbReference type="OrthoDB" id="3403733at2"/>
<evidence type="ECO:0000313" key="5">
    <source>
        <dbReference type="Proteomes" id="UP000008229"/>
    </source>
</evidence>
<dbReference type="EMBL" id="CP001854">
    <property type="protein sequence ID" value="ADB48850.1"/>
    <property type="molecule type" value="Genomic_DNA"/>
</dbReference>
<reference evidence="5" key="2">
    <citation type="submission" date="2010-01" db="EMBL/GenBank/DDBJ databases">
        <title>The complete genome of Conexibacter woesei DSM 14684.</title>
        <authorList>
            <consortium name="US DOE Joint Genome Institute (JGI-PGF)"/>
            <person name="Lucas S."/>
            <person name="Copeland A."/>
            <person name="Lapidus A."/>
            <person name="Glavina del Rio T."/>
            <person name="Dalin E."/>
            <person name="Tice H."/>
            <person name="Bruce D."/>
            <person name="Goodwin L."/>
            <person name="Pitluck S."/>
            <person name="Kyrpides N."/>
            <person name="Mavromatis K."/>
            <person name="Ivanova N."/>
            <person name="Mikhailova N."/>
            <person name="Chertkov O."/>
            <person name="Brettin T."/>
            <person name="Detter J.C."/>
            <person name="Han C."/>
            <person name="Larimer F."/>
            <person name="Land M."/>
            <person name="Hauser L."/>
            <person name="Markowitz V."/>
            <person name="Cheng J.-F."/>
            <person name="Hugenholtz P."/>
            <person name="Woyke T."/>
            <person name="Wu D."/>
            <person name="Pukall R."/>
            <person name="Steenblock K."/>
            <person name="Schneider S."/>
            <person name="Klenk H.-P."/>
            <person name="Eisen J.A."/>
        </authorList>
    </citation>
    <scope>NUCLEOTIDE SEQUENCE [LARGE SCALE GENOMIC DNA]</scope>
    <source>
        <strain evidence="5">DSM 14684 / CIP 108061 / JCM 11494 / NBRC 100937 / ID131577</strain>
    </source>
</reference>